<comment type="function">
    <text evidence="4">CRISPR (clustered regularly interspaced short palindromic repeat), is an adaptive immune system that provides protection against mobile genetic elements (viruses, transposable elements and conjugative plasmids). CRISPR clusters contain sequences complementary to antecedent mobile elements and target invading nucleic acids. CRISPR clusters are transcribed and processed into CRISPR RNA (crRNA).</text>
</comment>
<dbReference type="GO" id="GO:0051607">
    <property type="term" value="P:defense response to virus"/>
    <property type="evidence" value="ECO:0007669"/>
    <property type="project" value="UniProtKB-KW"/>
</dbReference>
<feature type="active site" description="Proton acceptor" evidence="6">
    <location>
        <position position="27"/>
    </location>
</feature>
<dbReference type="Gene3D" id="3.30.70.1890">
    <property type="match status" value="1"/>
</dbReference>
<feature type="active site" description="Proton donor" evidence="6">
    <location>
        <position position="40"/>
    </location>
</feature>
<evidence type="ECO:0000313" key="8">
    <source>
        <dbReference type="EMBL" id="MST88904.1"/>
    </source>
</evidence>
<evidence type="ECO:0000256" key="6">
    <source>
        <dbReference type="PIRSR" id="PIRSR005054-50"/>
    </source>
</evidence>
<dbReference type="PIRSF" id="PIRSF005054">
    <property type="entry name" value="PF1131"/>
    <property type="match status" value="1"/>
</dbReference>
<dbReference type="CDD" id="cd21140">
    <property type="entry name" value="Cas6_I-like"/>
    <property type="match status" value="1"/>
</dbReference>
<feature type="site" description="Transition state stabilizer" evidence="5">
    <location>
        <position position="52"/>
    </location>
</feature>
<dbReference type="NCBIfam" id="TIGR01877">
    <property type="entry name" value="cas_cas6"/>
    <property type="match status" value="1"/>
</dbReference>
<evidence type="ECO:0000259" key="7">
    <source>
        <dbReference type="Pfam" id="PF01881"/>
    </source>
</evidence>
<feature type="domain" description="CRISPR associated protein Cas6 C-terminal" evidence="7">
    <location>
        <begin position="126"/>
        <end position="236"/>
    </location>
</feature>
<dbReference type="Proteomes" id="UP000442619">
    <property type="component" value="Unassembled WGS sequence"/>
</dbReference>
<dbReference type="InterPro" id="IPR049435">
    <property type="entry name" value="Cas_Cas6_C"/>
</dbReference>
<keyword evidence="2" id="KW-0694">RNA-binding</keyword>
<dbReference type="GO" id="GO:0016788">
    <property type="term" value="F:hydrolase activity, acting on ester bonds"/>
    <property type="evidence" value="ECO:0007669"/>
    <property type="project" value="InterPro"/>
</dbReference>
<evidence type="ECO:0000256" key="2">
    <source>
        <dbReference type="ARBA" id="ARBA00022884"/>
    </source>
</evidence>
<comment type="similarity">
    <text evidence="1 4">Belongs to the CRISPR-associated protein Cas6/Cse3/CasE family.</text>
</comment>
<dbReference type="PANTHER" id="PTHR36984:SF1">
    <property type="entry name" value="CRISPR-ASSOCIATED ENDORIBONUCLEASE CAS6 1"/>
    <property type="match status" value="1"/>
</dbReference>
<keyword evidence="9" id="KW-1185">Reference proteome</keyword>
<dbReference type="InterPro" id="IPR010156">
    <property type="entry name" value="CRISPR-assoc_prot_Cas6"/>
</dbReference>
<dbReference type="AlphaFoldDB" id="A0A844FTA4"/>
<reference evidence="8 9" key="1">
    <citation type="submission" date="2019-08" db="EMBL/GenBank/DDBJ databases">
        <title>In-depth cultivation of the pig gut microbiome towards novel bacterial diversity and tailored functional studies.</title>
        <authorList>
            <person name="Wylensek D."/>
            <person name="Hitch T.C.A."/>
            <person name="Clavel T."/>
        </authorList>
    </citation>
    <scope>NUCLEOTIDE SEQUENCE [LARGE SCALE GENOMIC DNA]</scope>
    <source>
        <strain evidence="8 9">CA-Schmier-601-WT-3</strain>
    </source>
</reference>
<accession>A0A844FTA4</accession>
<name>A0A844FTA4_9FIRM</name>
<proteinExistence type="inferred from homology"/>
<dbReference type="EMBL" id="VUNM01000007">
    <property type="protein sequence ID" value="MST88904.1"/>
    <property type="molecule type" value="Genomic_DNA"/>
</dbReference>
<protein>
    <recommendedName>
        <fullName evidence="4">CRISPR-associated endoribonuclease</fullName>
    </recommendedName>
</protein>
<evidence type="ECO:0000256" key="5">
    <source>
        <dbReference type="PIRSR" id="PIRSR005054-1"/>
    </source>
</evidence>
<evidence type="ECO:0000256" key="1">
    <source>
        <dbReference type="ARBA" id="ARBA00005937"/>
    </source>
</evidence>
<sequence>MRIKITMQKKDFTLPIAYKHAIQGTIYHMFPKTKEGEFFHDEGYRIENKVFKMFTFSDLKGKYSIVDRKIIFDEYTTLYIASLNEEFIRYIYDYLCRNSMLFINHQEVKVVSVDIEDLRPFLGIQKKTIITLSPVTAYKTENRYTTYYKPSDDESENLVLENIKKKAEAYGYPLEALHFHIINVDYEKKQLIKFKNTLYEAYRIRMSVEADYDTLSIIYNTGLSSKGSCGFGMIEVADEKDNLFV</sequence>
<dbReference type="GO" id="GO:0003723">
    <property type="term" value="F:RNA binding"/>
    <property type="evidence" value="ECO:0007669"/>
    <property type="project" value="UniProtKB-KW"/>
</dbReference>
<comment type="caution">
    <text evidence="8">The sequence shown here is derived from an EMBL/GenBank/DDBJ whole genome shotgun (WGS) entry which is preliminary data.</text>
</comment>
<evidence type="ECO:0000256" key="4">
    <source>
        <dbReference type="PIRNR" id="PIRNR005054"/>
    </source>
</evidence>
<evidence type="ECO:0000256" key="3">
    <source>
        <dbReference type="ARBA" id="ARBA00023118"/>
    </source>
</evidence>
<dbReference type="InterPro" id="IPR045747">
    <property type="entry name" value="CRISPR-assoc_prot_Cas6_N_sf"/>
</dbReference>
<organism evidence="8 9">
    <name type="scientific">Sharpea porci</name>
    <dbReference type="NCBI Taxonomy" id="2652286"/>
    <lineage>
        <taxon>Bacteria</taxon>
        <taxon>Bacillati</taxon>
        <taxon>Bacillota</taxon>
        <taxon>Erysipelotrichia</taxon>
        <taxon>Erysipelotrichales</taxon>
        <taxon>Coprobacillaceae</taxon>
        <taxon>Sharpea</taxon>
    </lineage>
</organism>
<dbReference type="RefSeq" id="WP_154515015.1">
    <property type="nucleotide sequence ID" value="NZ_VUNM01000007.1"/>
</dbReference>
<dbReference type="Pfam" id="PF01881">
    <property type="entry name" value="Cas_Cas6_C"/>
    <property type="match status" value="1"/>
</dbReference>
<dbReference type="Gene3D" id="3.30.70.1900">
    <property type="match status" value="1"/>
</dbReference>
<dbReference type="PANTHER" id="PTHR36984">
    <property type="entry name" value="CRISPR-ASSOCIATED ENDORIBONUCLEASE CAS6 1"/>
    <property type="match status" value="1"/>
</dbReference>
<evidence type="ECO:0000313" key="9">
    <source>
        <dbReference type="Proteomes" id="UP000442619"/>
    </source>
</evidence>
<gene>
    <name evidence="8" type="primary">cas6</name>
    <name evidence="8" type="ORF">FYJ79_04820</name>
</gene>
<keyword evidence="3" id="KW-0051">Antiviral defense</keyword>